<evidence type="ECO:0000313" key="3">
    <source>
        <dbReference type="EMBL" id="SVE03776.1"/>
    </source>
</evidence>
<sequence length="109" mass="12103">MKSISSGRPYDTPKEIANTAREQEGNSSNTEPDFRIARDGTWFYHGSPILRKSLVKLYSTVLKCGSGGRFWLETPVERVEVSVEDAPFIAVSATKVGVGENQIIYFQTS</sequence>
<gene>
    <name evidence="3" type="ORF">METZ01_LOCUS456630</name>
</gene>
<evidence type="ECO:0000256" key="1">
    <source>
        <dbReference type="SAM" id="MobiDB-lite"/>
    </source>
</evidence>
<accession>A0A383A7D7</accession>
<dbReference type="Gene3D" id="3.10.540.10">
    <property type="entry name" value="duf1285 like domain"/>
    <property type="match status" value="1"/>
</dbReference>
<organism evidence="3">
    <name type="scientific">marine metagenome</name>
    <dbReference type="NCBI Taxonomy" id="408172"/>
    <lineage>
        <taxon>unclassified sequences</taxon>
        <taxon>metagenomes</taxon>
        <taxon>ecological metagenomes</taxon>
    </lineage>
</organism>
<dbReference type="Pfam" id="PF06938">
    <property type="entry name" value="DUF1285_N"/>
    <property type="match status" value="1"/>
</dbReference>
<protein>
    <recommendedName>
        <fullName evidence="2">DUF1285 domain-containing protein</fullName>
    </recommendedName>
</protein>
<feature type="region of interest" description="Disordered" evidence="1">
    <location>
        <begin position="1"/>
        <end position="33"/>
    </location>
</feature>
<dbReference type="AlphaFoldDB" id="A0A383A7D7"/>
<name>A0A383A7D7_9ZZZZ</name>
<reference evidence="3" key="1">
    <citation type="submission" date="2018-05" db="EMBL/GenBank/DDBJ databases">
        <authorList>
            <person name="Lanie J.A."/>
            <person name="Ng W.-L."/>
            <person name="Kazmierczak K.M."/>
            <person name="Andrzejewski T.M."/>
            <person name="Davidsen T.M."/>
            <person name="Wayne K.J."/>
            <person name="Tettelin H."/>
            <person name="Glass J.I."/>
            <person name="Rusch D."/>
            <person name="Podicherti R."/>
            <person name="Tsui H.-C.T."/>
            <person name="Winkler M.E."/>
        </authorList>
    </citation>
    <scope>NUCLEOTIDE SEQUENCE</scope>
</reference>
<proteinExistence type="predicted"/>
<dbReference type="InterPro" id="IPR048341">
    <property type="entry name" value="DUF1285_N"/>
</dbReference>
<dbReference type="EMBL" id="UINC01189887">
    <property type="protein sequence ID" value="SVE03776.1"/>
    <property type="molecule type" value="Genomic_DNA"/>
</dbReference>
<feature type="non-terminal residue" evidence="3">
    <location>
        <position position="109"/>
    </location>
</feature>
<feature type="domain" description="DUF1285" evidence="2">
    <location>
        <begin position="31"/>
        <end position="86"/>
    </location>
</feature>
<evidence type="ECO:0000259" key="2">
    <source>
        <dbReference type="Pfam" id="PF06938"/>
    </source>
</evidence>